<dbReference type="InterPro" id="IPR028098">
    <property type="entry name" value="Glyco_trans_4-like_N"/>
</dbReference>
<name>A0A133QLB9_9BACT</name>
<dbReference type="GO" id="GO:0016757">
    <property type="term" value="F:glycosyltransferase activity"/>
    <property type="evidence" value="ECO:0007669"/>
    <property type="project" value="InterPro"/>
</dbReference>
<dbReference type="PANTHER" id="PTHR46401:SF2">
    <property type="entry name" value="GLYCOSYLTRANSFERASE WBBK-RELATED"/>
    <property type="match status" value="1"/>
</dbReference>
<evidence type="ECO:0000313" key="5">
    <source>
        <dbReference type="Proteomes" id="UP000070533"/>
    </source>
</evidence>
<dbReference type="Gene3D" id="3.40.50.2000">
    <property type="entry name" value="Glycogen Phosphorylase B"/>
    <property type="match status" value="2"/>
</dbReference>
<accession>A0A133QLB9</accession>
<evidence type="ECO:0000256" key="1">
    <source>
        <dbReference type="ARBA" id="ARBA00022679"/>
    </source>
</evidence>
<proteinExistence type="predicted"/>
<feature type="domain" description="Glycosyl transferase family 1" evidence="2">
    <location>
        <begin position="179"/>
        <end position="332"/>
    </location>
</feature>
<dbReference type="PANTHER" id="PTHR46401">
    <property type="entry name" value="GLYCOSYLTRANSFERASE WBBK-RELATED"/>
    <property type="match status" value="1"/>
</dbReference>
<dbReference type="EMBL" id="LRQG01000016">
    <property type="protein sequence ID" value="KXA43685.1"/>
    <property type="molecule type" value="Genomic_DNA"/>
</dbReference>
<feature type="domain" description="Glycosyltransferase subfamily 4-like N-terminal" evidence="3">
    <location>
        <begin position="14"/>
        <end position="166"/>
    </location>
</feature>
<dbReference type="GO" id="GO:0009103">
    <property type="term" value="P:lipopolysaccharide biosynthetic process"/>
    <property type="evidence" value="ECO:0007669"/>
    <property type="project" value="TreeGrafter"/>
</dbReference>
<reference evidence="5" key="1">
    <citation type="submission" date="2016-01" db="EMBL/GenBank/DDBJ databases">
        <authorList>
            <person name="Mitreva M."/>
            <person name="Pepin K.H."/>
            <person name="Mihindukulasuriya K.A."/>
            <person name="Fulton R."/>
            <person name="Fronick C."/>
            <person name="O'Laughlin M."/>
            <person name="Miner T."/>
            <person name="Herter B."/>
            <person name="Rosa B.A."/>
            <person name="Cordes M."/>
            <person name="Tomlinson C."/>
            <person name="Wollam A."/>
            <person name="Palsikar V.B."/>
            <person name="Mardis E.R."/>
            <person name="Wilson R.K."/>
        </authorList>
    </citation>
    <scope>NUCLEOTIDE SEQUENCE [LARGE SCALE GENOMIC DNA]</scope>
    <source>
        <strain evidence="5">MJR7716</strain>
    </source>
</reference>
<comment type="caution">
    <text evidence="4">The sequence shown here is derived from an EMBL/GenBank/DDBJ whole genome shotgun (WGS) entry which is preliminary data.</text>
</comment>
<dbReference type="Proteomes" id="UP000070533">
    <property type="component" value="Unassembled WGS sequence"/>
</dbReference>
<evidence type="ECO:0000313" key="4">
    <source>
        <dbReference type="EMBL" id="KXA43685.1"/>
    </source>
</evidence>
<dbReference type="InterPro" id="IPR001296">
    <property type="entry name" value="Glyco_trans_1"/>
</dbReference>
<gene>
    <name evidence="4" type="ORF">HMPREF3226_00433</name>
</gene>
<protein>
    <submittedName>
        <fullName evidence="4">Glycosyltransferase, group 1 family protein</fullName>
    </submittedName>
</protein>
<dbReference type="STRING" id="28128.HMPREF3226_00433"/>
<sequence>MKVLFDHQIFSYVYGGASKYFTMLLKYLPRECWDTTTLLTSNEYVRAEKLMPFTLKKYFRGQTVLQEYLNRPYSNFMIKKKCYDIFHQTNFGTYCLDKIGSKPMVTTYHDANLSTIDPHPELVERQRVSLERADSVIVVSENTKKDLLQLFKVDEAKVSVIYHGIEIPDLSKLNHERIVERPYILYVGRRTFYKNFDNFVKACSLVISTFPDIQIVCTSSCFSNKEYSKFKSLGIEDNMKAICCDEADMVRLYRDAIAFVFPSFYEGFGMPILESWSCNCPVVLSTASCFPEIAADAGLYFAPDSVDEMFSQIMKVIEDDALKETLRQRGTERLKKFSWERCVNEHLKVYQSLAD</sequence>
<evidence type="ECO:0000259" key="2">
    <source>
        <dbReference type="Pfam" id="PF00534"/>
    </source>
</evidence>
<organism evidence="4 5">
    <name type="scientific">Prevotella corporis</name>
    <dbReference type="NCBI Taxonomy" id="28128"/>
    <lineage>
        <taxon>Bacteria</taxon>
        <taxon>Pseudomonadati</taxon>
        <taxon>Bacteroidota</taxon>
        <taxon>Bacteroidia</taxon>
        <taxon>Bacteroidales</taxon>
        <taxon>Prevotellaceae</taxon>
        <taxon>Prevotella</taxon>
    </lineage>
</organism>
<keyword evidence="1 4" id="KW-0808">Transferase</keyword>
<dbReference type="Pfam" id="PF13439">
    <property type="entry name" value="Glyco_transf_4"/>
    <property type="match status" value="1"/>
</dbReference>
<dbReference type="Pfam" id="PF00534">
    <property type="entry name" value="Glycos_transf_1"/>
    <property type="match status" value="1"/>
</dbReference>
<keyword evidence="5" id="KW-1185">Reference proteome</keyword>
<dbReference type="OrthoDB" id="9801609at2"/>
<evidence type="ECO:0000259" key="3">
    <source>
        <dbReference type="Pfam" id="PF13439"/>
    </source>
</evidence>
<dbReference type="CDD" id="cd03809">
    <property type="entry name" value="GT4_MtfB-like"/>
    <property type="match status" value="1"/>
</dbReference>
<dbReference type="SUPFAM" id="SSF53756">
    <property type="entry name" value="UDP-Glycosyltransferase/glycogen phosphorylase"/>
    <property type="match status" value="1"/>
</dbReference>
<dbReference type="PATRIC" id="fig|28128.5.peg.435"/>
<dbReference type="AlphaFoldDB" id="A0A133QLB9"/>
<dbReference type="RefSeq" id="WP_060940152.1">
    <property type="nucleotide sequence ID" value="NZ_JAIHUT010000005.1"/>
</dbReference>